<name>A0A5D4TF56_9BACI</name>
<feature type="transmembrane region" description="Helical" evidence="1">
    <location>
        <begin position="98"/>
        <end position="114"/>
    </location>
</feature>
<organism evidence="2 3">
    <name type="scientific">Sutcliffiella horikoshii</name>
    <dbReference type="NCBI Taxonomy" id="79883"/>
    <lineage>
        <taxon>Bacteria</taxon>
        <taxon>Bacillati</taxon>
        <taxon>Bacillota</taxon>
        <taxon>Bacilli</taxon>
        <taxon>Bacillales</taxon>
        <taxon>Bacillaceae</taxon>
        <taxon>Sutcliffiella</taxon>
    </lineage>
</organism>
<feature type="transmembrane region" description="Helical" evidence="1">
    <location>
        <begin position="190"/>
        <end position="208"/>
    </location>
</feature>
<feature type="transmembrane region" description="Helical" evidence="1">
    <location>
        <begin position="276"/>
        <end position="294"/>
    </location>
</feature>
<feature type="transmembrane region" description="Helical" evidence="1">
    <location>
        <begin position="306"/>
        <end position="329"/>
    </location>
</feature>
<dbReference type="PANTHER" id="PTHR38457:SF1">
    <property type="entry name" value="REGULATOR ABRB-RELATED"/>
    <property type="match status" value="1"/>
</dbReference>
<feature type="transmembrane region" description="Helical" evidence="1">
    <location>
        <begin position="47"/>
        <end position="65"/>
    </location>
</feature>
<evidence type="ECO:0000256" key="1">
    <source>
        <dbReference type="SAM" id="Phobius"/>
    </source>
</evidence>
<evidence type="ECO:0000313" key="2">
    <source>
        <dbReference type="EMBL" id="TYS73461.1"/>
    </source>
</evidence>
<dbReference type="RefSeq" id="WP_148978492.1">
    <property type="nucleotide sequence ID" value="NZ_JBNILM010000003.1"/>
</dbReference>
<dbReference type="GO" id="GO:0010468">
    <property type="term" value="P:regulation of gene expression"/>
    <property type="evidence" value="ECO:0007669"/>
    <property type="project" value="InterPro"/>
</dbReference>
<dbReference type="Proteomes" id="UP000324517">
    <property type="component" value="Unassembled WGS sequence"/>
</dbReference>
<keyword evidence="1" id="KW-1133">Transmembrane helix</keyword>
<feature type="transmembrane region" description="Helical" evidence="1">
    <location>
        <begin position="368"/>
        <end position="386"/>
    </location>
</feature>
<dbReference type="PANTHER" id="PTHR38457">
    <property type="entry name" value="REGULATOR ABRB-RELATED"/>
    <property type="match status" value="1"/>
</dbReference>
<dbReference type="InterPro" id="IPR017516">
    <property type="entry name" value="AbrB_dup"/>
</dbReference>
<dbReference type="GO" id="GO:0016020">
    <property type="term" value="C:membrane"/>
    <property type="evidence" value="ECO:0007669"/>
    <property type="project" value="InterPro"/>
</dbReference>
<feature type="transmembrane region" description="Helical" evidence="1">
    <location>
        <begin position="126"/>
        <end position="147"/>
    </location>
</feature>
<keyword evidence="1" id="KW-0472">Membrane</keyword>
<proteinExistence type="predicted"/>
<feature type="transmembrane region" description="Helical" evidence="1">
    <location>
        <begin position="251"/>
        <end position="270"/>
    </location>
</feature>
<accession>A0A5D4TF56</accession>
<dbReference type="OrthoDB" id="5460360at2"/>
<evidence type="ECO:0000313" key="3">
    <source>
        <dbReference type="Proteomes" id="UP000324517"/>
    </source>
</evidence>
<feature type="transmembrane region" description="Helical" evidence="1">
    <location>
        <begin position="71"/>
        <end position="86"/>
    </location>
</feature>
<dbReference type="InterPro" id="IPR007820">
    <property type="entry name" value="AbrB_fam"/>
</dbReference>
<protein>
    <submittedName>
        <fullName evidence="2">AbrB family transcriptional regulator</fullName>
    </submittedName>
</protein>
<gene>
    <name evidence="2" type="ORF">FZC75_03775</name>
</gene>
<reference evidence="2 3" key="1">
    <citation type="submission" date="2019-08" db="EMBL/GenBank/DDBJ databases">
        <title>Bacillus genomes from the desert of Cuatro Cienegas, Coahuila.</title>
        <authorList>
            <person name="Olmedo-Alvarez G."/>
        </authorList>
    </citation>
    <scope>NUCLEOTIDE SEQUENCE [LARGE SCALE GENOMIC DNA]</scope>
    <source>
        <strain evidence="2 3">CH98b_3T</strain>
    </source>
</reference>
<dbReference type="PIRSF" id="PIRSF038991">
    <property type="entry name" value="Protein_AbrB"/>
    <property type="match status" value="1"/>
</dbReference>
<dbReference type="AlphaFoldDB" id="A0A5D4TF56"/>
<dbReference type="Pfam" id="PF05145">
    <property type="entry name" value="AbrB"/>
    <property type="match status" value="1"/>
</dbReference>
<keyword evidence="1" id="KW-0812">Transmembrane</keyword>
<comment type="caution">
    <text evidence="2">The sequence shown here is derived from an EMBL/GenBank/DDBJ whole genome shotgun (WGS) entry which is preliminary data.</text>
</comment>
<dbReference type="NCBIfam" id="TIGR03082">
    <property type="entry name" value="Gneg_AbrB_dup"/>
    <property type="match status" value="2"/>
</dbReference>
<sequence>MEEVFPDSPKIMDRAIEGFPLHHQTPKICYNCFIQIKGSLAMRNIPILRLIEAYIIAGLGGYLFYLANLPLPWVLGALSFIMLYQGFSRRKVYCPDPLKQSGFLVLGLFFGLYFTKDTLLTVAPYILPYVLSTIALVAVSIMNSILVTRWISVDKITSVFGSIPGGLSEMVVASESLNAKSSLVVIFQTVRLLTVLFLVPFIVVHTFSSNGIGQDVTATTGSTYEFGGWHYLWFLPAIMGGVLLKNKVPAGIVIIPLALTALFNITLIEMATLPPVLLILAQVTVGIGMGKGIVFADLKLGGKYCVVYFGLTVTLILVSFGLGTLLAAMTSLNLPTAILSVAPGGLIEMVLTATSVGGDPAVVSSLQLIRLLFIIIVVPPLLKWYFKKMQKEKMA</sequence>
<dbReference type="EMBL" id="VTET01000002">
    <property type="protein sequence ID" value="TYS73461.1"/>
    <property type="molecule type" value="Genomic_DNA"/>
</dbReference>
<feature type="transmembrane region" description="Helical" evidence="1">
    <location>
        <begin position="228"/>
        <end position="244"/>
    </location>
</feature>